<comment type="caution">
    <text evidence="2">The sequence shown here is derived from an EMBL/GenBank/DDBJ whole genome shotgun (WGS) entry which is preliminary data.</text>
</comment>
<evidence type="ECO:0000256" key="1">
    <source>
        <dbReference type="SAM" id="Phobius"/>
    </source>
</evidence>
<reference evidence="2" key="2">
    <citation type="journal article" date="2021" name="PeerJ">
        <title>Extensive microbial diversity within the chicken gut microbiome revealed by metagenomics and culture.</title>
        <authorList>
            <person name="Gilroy R."/>
            <person name="Ravi A."/>
            <person name="Getino M."/>
            <person name="Pursley I."/>
            <person name="Horton D.L."/>
            <person name="Alikhan N.F."/>
            <person name="Baker D."/>
            <person name="Gharbi K."/>
            <person name="Hall N."/>
            <person name="Watson M."/>
            <person name="Adriaenssens E.M."/>
            <person name="Foster-Nyarko E."/>
            <person name="Jarju S."/>
            <person name="Secka A."/>
            <person name="Antonio M."/>
            <person name="Oren A."/>
            <person name="Chaudhuri R.R."/>
            <person name="La Ragione R."/>
            <person name="Hildebrand F."/>
            <person name="Pallen M.J."/>
        </authorList>
    </citation>
    <scope>NUCLEOTIDE SEQUENCE</scope>
    <source>
        <strain evidence="2">ChiGjej1B1-22543</strain>
    </source>
</reference>
<sequence length="216" mass="24339">MNLQNLKMYLKHRRNKILAVGLSGIAVAMLIASFIIDMSAGGWGFDFSLVWNYILTFIAYAIIFFCNIRNDNYAYRGILLFVFFMAFDQLMEVFFGGTTLGLMFNVDNPISIVLSVFYLLFVLSEAVVGFMLYYNITKYMVNPVASFKKVRALAIAYSALLFIAICFSFAIFSVILLPSYPPAQVGLAVTLLLLSPISEVVMSVAIIFTLERLRRV</sequence>
<gene>
    <name evidence="2" type="ORF">IAC52_01235</name>
</gene>
<evidence type="ECO:0000313" key="3">
    <source>
        <dbReference type="Proteomes" id="UP000824070"/>
    </source>
</evidence>
<dbReference type="AlphaFoldDB" id="A0A9D1S346"/>
<feature type="transmembrane region" description="Helical" evidence="1">
    <location>
        <begin position="78"/>
        <end position="104"/>
    </location>
</feature>
<keyword evidence="1" id="KW-0472">Membrane</keyword>
<keyword evidence="1" id="KW-0812">Transmembrane</keyword>
<protein>
    <submittedName>
        <fullName evidence="2">Uncharacterized protein</fullName>
    </submittedName>
</protein>
<keyword evidence="1" id="KW-1133">Transmembrane helix</keyword>
<feature type="transmembrane region" description="Helical" evidence="1">
    <location>
        <begin position="155"/>
        <end position="177"/>
    </location>
</feature>
<organism evidence="2 3">
    <name type="scientific">Candidatus Alloenteromonas pullicola</name>
    <dbReference type="NCBI Taxonomy" id="2840784"/>
    <lineage>
        <taxon>Bacteria</taxon>
        <taxon>Bacillati</taxon>
        <taxon>Bacillota</taxon>
        <taxon>Bacillota incertae sedis</taxon>
        <taxon>Candidatus Alloenteromonas</taxon>
    </lineage>
</organism>
<proteinExistence type="predicted"/>
<feature type="transmembrane region" description="Helical" evidence="1">
    <location>
        <begin position="48"/>
        <end position="66"/>
    </location>
</feature>
<reference evidence="2" key="1">
    <citation type="submission" date="2020-10" db="EMBL/GenBank/DDBJ databases">
        <authorList>
            <person name="Gilroy R."/>
        </authorList>
    </citation>
    <scope>NUCLEOTIDE SEQUENCE</scope>
    <source>
        <strain evidence="2">ChiGjej1B1-22543</strain>
    </source>
</reference>
<dbReference type="EMBL" id="DVMV01000010">
    <property type="protein sequence ID" value="HIU44903.1"/>
    <property type="molecule type" value="Genomic_DNA"/>
</dbReference>
<evidence type="ECO:0000313" key="2">
    <source>
        <dbReference type="EMBL" id="HIU44903.1"/>
    </source>
</evidence>
<feature type="transmembrane region" description="Helical" evidence="1">
    <location>
        <begin position="110"/>
        <end position="134"/>
    </location>
</feature>
<feature type="transmembrane region" description="Helical" evidence="1">
    <location>
        <begin position="183"/>
        <end position="210"/>
    </location>
</feature>
<feature type="transmembrane region" description="Helical" evidence="1">
    <location>
        <begin position="17"/>
        <end position="36"/>
    </location>
</feature>
<accession>A0A9D1S346</accession>
<dbReference type="Proteomes" id="UP000824070">
    <property type="component" value="Unassembled WGS sequence"/>
</dbReference>
<name>A0A9D1S346_9FIRM</name>